<proteinExistence type="predicted"/>
<name>A0A0T6B5A7_9SCAR</name>
<gene>
    <name evidence="2" type="ORF">AMK59_4535</name>
</gene>
<sequence length="258" mass="28883">MPQSAFRNRQDNCQLVRTQSLGSVGVQTLDSVWPSDDNSSCGSETHSFNDSNPNARKQKQKEWYETSLDDPTPNTPRTPRSLSTIPSILPDVKYTDIPLANYMSSPIPKTVIEIPAESNPSPKMTETNIELFNNNIPKNCTVVTAGHCKPYHEETKPFEMSDFYKYSTKFKKSPNKDTSAGVIQKGVYQPLQPMTCQPFTPVTNSNSNISMVLDSPMLISSPNLNVSPQDFPQDIWYKTEDHNDNNNKDCSHSTATLV</sequence>
<evidence type="ECO:0000313" key="3">
    <source>
        <dbReference type="Proteomes" id="UP000051574"/>
    </source>
</evidence>
<evidence type="ECO:0000256" key="1">
    <source>
        <dbReference type="SAM" id="MobiDB-lite"/>
    </source>
</evidence>
<dbReference type="Proteomes" id="UP000051574">
    <property type="component" value="Unassembled WGS sequence"/>
</dbReference>
<feature type="region of interest" description="Disordered" evidence="1">
    <location>
        <begin position="32"/>
        <end position="84"/>
    </location>
</feature>
<protein>
    <submittedName>
        <fullName evidence="2">Uncharacterized protein</fullName>
    </submittedName>
</protein>
<organism evidence="2 3">
    <name type="scientific">Oryctes borbonicus</name>
    <dbReference type="NCBI Taxonomy" id="1629725"/>
    <lineage>
        <taxon>Eukaryota</taxon>
        <taxon>Metazoa</taxon>
        <taxon>Ecdysozoa</taxon>
        <taxon>Arthropoda</taxon>
        <taxon>Hexapoda</taxon>
        <taxon>Insecta</taxon>
        <taxon>Pterygota</taxon>
        <taxon>Neoptera</taxon>
        <taxon>Endopterygota</taxon>
        <taxon>Coleoptera</taxon>
        <taxon>Polyphaga</taxon>
        <taxon>Scarabaeiformia</taxon>
        <taxon>Scarabaeidae</taxon>
        <taxon>Dynastinae</taxon>
        <taxon>Oryctes</taxon>
    </lineage>
</organism>
<feature type="compositionally biased region" description="Low complexity" evidence="1">
    <location>
        <begin position="69"/>
        <end position="84"/>
    </location>
</feature>
<dbReference type="OrthoDB" id="10063592at2759"/>
<dbReference type="EMBL" id="LJIG01009803">
    <property type="protein sequence ID" value="KRT82350.1"/>
    <property type="molecule type" value="Genomic_DNA"/>
</dbReference>
<comment type="caution">
    <text evidence="2">The sequence shown here is derived from an EMBL/GenBank/DDBJ whole genome shotgun (WGS) entry which is preliminary data.</text>
</comment>
<accession>A0A0T6B5A7</accession>
<keyword evidence="3" id="KW-1185">Reference proteome</keyword>
<evidence type="ECO:0000313" key="2">
    <source>
        <dbReference type="EMBL" id="KRT82350.1"/>
    </source>
</evidence>
<reference evidence="2 3" key="1">
    <citation type="submission" date="2015-09" db="EMBL/GenBank/DDBJ databases">
        <title>Draft genome of the scarab beetle Oryctes borbonicus.</title>
        <authorList>
            <person name="Meyer J.M."/>
            <person name="Markov G.V."/>
            <person name="Baskaran P."/>
            <person name="Herrmann M."/>
            <person name="Sommer R.J."/>
            <person name="Roedelsperger C."/>
        </authorList>
    </citation>
    <scope>NUCLEOTIDE SEQUENCE [LARGE SCALE GENOMIC DNA]</scope>
    <source>
        <strain evidence="2">OB123</strain>
        <tissue evidence="2">Whole animal</tissue>
    </source>
</reference>
<feature type="compositionally biased region" description="Basic and acidic residues" evidence="1">
    <location>
        <begin position="238"/>
        <end position="251"/>
    </location>
</feature>
<feature type="compositionally biased region" description="Polar residues" evidence="1">
    <location>
        <begin position="32"/>
        <end position="55"/>
    </location>
</feature>
<feature type="region of interest" description="Disordered" evidence="1">
    <location>
        <begin position="238"/>
        <end position="258"/>
    </location>
</feature>
<dbReference type="AlphaFoldDB" id="A0A0T6B5A7"/>